<feature type="domain" description="Glycosyltransferase subfamily 4-like N-terminal" evidence="3">
    <location>
        <begin position="16"/>
        <end position="176"/>
    </location>
</feature>
<dbReference type="InterPro" id="IPR001296">
    <property type="entry name" value="Glyco_trans_1"/>
</dbReference>
<dbReference type="EMBL" id="CP011213">
    <property type="protein sequence ID" value="AKM82165.1"/>
    <property type="molecule type" value="Genomic_DNA"/>
</dbReference>
<accession>A0A0G4B3L6</accession>
<evidence type="ECO:0000313" key="5">
    <source>
        <dbReference type="Proteomes" id="UP000035648"/>
    </source>
</evidence>
<evidence type="ECO:0000256" key="1">
    <source>
        <dbReference type="ARBA" id="ARBA00022679"/>
    </source>
</evidence>
<dbReference type="STRING" id="1618337.UT28_C0001G0356"/>
<dbReference type="KEGG" id="bbgw:UT28_C0001G0356"/>
<dbReference type="FunFam" id="3.40.50.2000:FF:000119">
    <property type="entry name" value="Glycosyl transferase group 1"/>
    <property type="match status" value="1"/>
</dbReference>
<gene>
    <name evidence="4" type="ORF">UT28_C0001G0356</name>
</gene>
<dbReference type="SUPFAM" id="SSF53756">
    <property type="entry name" value="UDP-Glycosyltransferase/glycogen phosphorylase"/>
    <property type="match status" value="1"/>
</dbReference>
<dbReference type="GO" id="GO:0016757">
    <property type="term" value="F:glycosyltransferase activity"/>
    <property type="evidence" value="ECO:0007669"/>
    <property type="project" value="InterPro"/>
</dbReference>
<dbReference type="InterPro" id="IPR028098">
    <property type="entry name" value="Glyco_trans_4-like_N"/>
</dbReference>
<dbReference type="AlphaFoldDB" id="A0A0G4B3L6"/>
<dbReference type="Gene3D" id="3.40.50.2000">
    <property type="entry name" value="Glycogen Phosphorylase B"/>
    <property type="match status" value="2"/>
</dbReference>
<dbReference type="PANTHER" id="PTHR46401:SF2">
    <property type="entry name" value="GLYCOSYLTRANSFERASE WBBK-RELATED"/>
    <property type="match status" value="1"/>
</dbReference>
<dbReference type="Proteomes" id="UP000035648">
    <property type="component" value="Chromosome"/>
</dbReference>
<proteinExistence type="predicted"/>
<evidence type="ECO:0000313" key="4">
    <source>
        <dbReference type="EMBL" id="AKM82165.1"/>
    </source>
</evidence>
<dbReference type="PANTHER" id="PTHR46401">
    <property type="entry name" value="GLYCOSYLTRANSFERASE WBBK-RELATED"/>
    <property type="match status" value="1"/>
</dbReference>
<dbReference type="Pfam" id="PF13439">
    <property type="entry name" value="Glyco_transf_4"/>
    <property type="match status" value="1"/>
</dbReference>
<evidence type="ECO:0000259" key="2">
    <source>
        <dbReference type="Pfam" id="PF00534"/>
    </source>
</evidence>
<keyword evidence="1 4" id="KW-0808">Transferase</keyword>
<name>A0A0G4B3L6_9BACT</name>
<feature type="domain" description="Glycosyl transferase family 1" evidence="2">
    <location>
        <begin position="189"/>
        <end position="351"/>
    </location>
</feature>
<dbReference type="Pfam" id="PF00534">
    <property type="entry name" value="Glycos_transf_1"/>
    <property type="match status" value="1"/>
</dbReference>
<dbReference type="CDD" id="cd03809">
    <property type="entry name" value="GT4_MtfB-like"/>
    <property type="match status" value="1"/>
</dbReference>
<evidence type="ECO:0000259" key="3">
    <source>
        <dbReference type="Pfam" id="PF13439"/>
    </source>
</evidence>
<protein>
    <submittedName>
        <fullName evidence="4">Group 1 glycosyl transferase</fullName>
    </submittedName>
</protein>
<reference evidence="4 5" key="1">
    <citation type="journal article" date="2015" name="Nature">
        <title>rRNA introns, odd ribosomes, and small enigmatic genomes across a large radiation of phyla.</title>
        <authorList>
            <person name="Brown C.T."/>
            <person name="Hug L.A."/>
            <person name="Thomas B.C."/>
            <person name="Sharon I."/>
            <person name="Castelle C.J."/>
            <person name="Singh A."/>
            <person name="Wilkins M.J."/>
            <person name="Williams K.H."/>
            <person name="Banfield J.F."/>
        </authorList>
    </citation>
    <scope>NUCLEOTIDE SEQUENCE [LARGE SCALE GENOMIC DNA]</scope>
</reference>
<organism evidence="4 5">
    <name type="scientific">Berkelbacteria bacterium GW2011_GWE1_39_12</name>
    <dbReference type="NCBI Taxonomy" id="1618337"/>
    <lineage>
        <taxon>Bacteria</taxon>
        <taxon>Candidatus Berkelbacteria</taxon>
    </lineage>
</organism>
<sequence length="373" mass="42561">MKIGIDARMYRSEVAGIGRYSQNLIKNLLQLDSKNEYIFFMTQKDADEFLLTNESKNSNVEVVITEIEHYSLAEQLKLPKIFEAEKPDLMLFLNFNHPVNYKKKFITVIHDLTLIKFPDTAKRTNAIKKMAFNYVIKSACQNAAKIIAISENTKRDIVDIFHIDPANVEVIYEAADDKSVLECRQENVEELKKKYKINEQVVLYVGQYRPHKNLPTLVDAFAKVKSQIPSKLVLVGKVDPEHHRLFESIDKSGVKNDILLTGFVTDEDLSCWYKLATVFVFPSLYEGFGLPGLEAMQAGTPVVAANNSVLPEIYKDAALYFDPFKTEEISDKIKKVLEDETLRADLIRKGKVVAQGFTWQKTAEKTLKIIKQV</sequence>